<dbReference type="AlphaFoldDB" id="A0A3A8AWR5"/>
<evidence type="ECO:0000313" key="2">
    <source>
        <dbReference type="EMBL" id="RKF15180.1"/>
    </source>
</evidence>
<gene>
    <name evidence="2" type="ORF">D6850_10080</name>
</gene>
<keyword evidence="3" id="KW-1185">Reference proteome</keyword>
<accession>A0A3A8AWR5</accession>
<protein>
    <recommendedName>
        <fullName evidence="1">Methyltransferase FkbM domain-containing protein</fullName>
    </recommendedName>
</protein>
<organism evidence="2 3">
    <name type="scientific">Roseovarius spongiae</name>
    <dbReference type="NCBI Taxonomy" id="2320272"/>
    <lineage>
        <taxon>Bacteria</taxon>
        <taxon>Pseudomonadati</taxon>
        <taxon>Pseudomonadota</taxon>
        <taxon>Alphaproteobacteria</taxon>
        <taxon>Rhodobacterales</taxon>
        <taxon>Roseobacteraceae</taxon>
        <taxon>Roseovarius</taxon>
    </lineage>
</organism>
<evidence type="ECO:0000313" key="3">
    <source>
        <dbReference type="Proteomes" id="UP000281128"/>
    </source>
</evidence>
<dbReference type="OrthoDB" id="6310850at2"/>
<comment type="caution">
    <text evidence="2">The sequence shown here is derived from an EMBL/GenBank/DDBJ whole genome shotgun (WGS) entry which is preliminary data.</text>
</comment>
<dbReference type="Gene3D" id="3.40.50.150">
    <property type="entry name" value="Vaccinia Virus protein VP39"/>
    <property type="match status" value="1"/>
</dbReference>
<dbReference type="InterPro" id="IPR029063">
    <property type="entry name" value="SAM-dependent_MTases_sf"/>
</dbReference>
<proteinExistence type="predicted"/>
<feature type="domain" description="Methyltransferase FkbM" evidence="1">
    <location>
        <begin position="121"/>
        <end position="194"/>
    </location>
</feature>
<evidence type="ECO:0000259" key="1">
    <source>
        <dbReference type="Pfam" id="PF05050"/>
    </source>
</evidence>
<dbReference type="SUPFAM" id="SSF53335">
    <property type="entry name" value="S-adenosyl-L-methionine-dependent methyltransferases"/>
    <property type="match status" value="1"/>
</dbReference>
<sequence>MKRRLRQFKSSAKATARFMRQSSLTRAQVRDALRLLTPYDTGHPLVRIGDPGDGGYLLPDDLDGLVGSYSPGVSDVLTFDLDIMNRGVPTFMADASVDGLAQGHPLAHFDKLFLGGKTGGDVISLDDWVARHGPDTGDLLLQMDIEGAEYETLHHASDATLERFRVVVVEFHSFNRITEPEIFPLYSEVLEKLHRHFAVVHLHPNNCLPPVNVAGIRLPPVFEATFLRRDRVSDATPRKNFPHELDSRNVADTKDFTMPRFWSG</sequence>
<name>A0A3A8AWR5_9RHOB</name>
<dbReference type="Proteomes" id="UP000281128">
    <property type="component" value="Unassembled WGS sequence"/>
</dbReference>
<dbReference type="EMBL" id="RAPE01000002">
    <property type="protein sequence ID" value="RKF15180.1"/>
    <property type="molecule type" value="Genomic_DNA"/>
</dbReference>
<dbReference type="InterPro" id="IPR006342">
    <property type="entry name" value="FkbM_mtfrase"/>
</dbReference>
<dbReference type="Pfam" id="PF05050">
    <property type="entry name" value="Methyltransf_21"/>
    <property type="match status" value="1"/>
</dbReference>
<dbReference type="RefSeq" id="WP_121166385.1">
    <property type="nucleotide sequence ID" value="NZ_RAPE01000002.1"/>
</dbReference>
<reference evidence="2 3" key="1">
    <citation type="submission" date="2018-09" db="EMBL/GenBank/DDBJ databases">
        <title>Roseovarius spongiae sp. nov., isolated from a marine sponge.</title>
        <authorList>
            <person name="Zhuang L."/>
            <person name="Luo L."/>
        </authorList>
    </citation>
    <scope>NUCLEOTIDE SEQUENCE [LARGE SCALE GENOMIC DNA]</scope>
    <source>
        <strain evidence="2 3">HN-E21</strain>
    </source>
</reference>